<dbReference type="EMBL" id="JBBMEX010000007">
    <property type="protein sequence ID" value="MEQ2557863.1"/>
    <property type="molecule type" value="Genomic_DNA"/>
</dbReference>
<evidence type="ECO:0008006" key="4">
    <source>
        <dbReference type="Google" id="ProtNLM"/>
    </source>
</evidence>
<evidence type="ECO:0000256" key="1">
    <source>
        <dbReference type="SAM" id="Phobius"/>
    </source>
</evidence>
<feature type="transmembrane region" description="Helical" evidence="1">
    <location>
        <begin position="163"/>
        <end position="186"/>
    </location>
</feature>
<dbReference type="RefSeq" id="WP_353530870.1">
    <property type="nucleotide sequence ID" value="NZ_JBBMEX010000007.1"/>
</dbReference>
<accession>A0ABV1HDR5</accession>
<gene>
    <name evidence="2" type="ORF">WMO43_08285</name>
</gene>
<name>A0ABV1HDR5_9FIRM</name>
<evidence type="ECO:0000313" key="3">
    <source>
        <dbReference type="Proteomes" id="UP001454489"/>
    </source>
</evidence>
<feature type="transmembrane region" description="Helical" evidence="1">
    <location>
        <begin position="20"/>
        <end position="39"/>
    </location>
</feature>
<protein>
    <recommendedName>
        <fullName evidence="4">ABC transporter permease</fullName>
    </recommendedName>
</protein>
<keyword evidence="1" id="KW-0472">Membrane</keyword>
<keyword evidence="1" id="KW-0812">Transmembrane</keyword>
<organism evidence="2 3">
    <name type="scientific">Maccoyibacter intestinihominis</name>
    <dbReference type="NCBI Taxonomy" id="3133499"/>
    <lineage>
        <taxon>Bacteria</taxon>
        <taxon>Bacillati</taxon>
        <taxon>Bacillota</taxon>
        <taxon>Clostridia</taxon>
        <taxon>Lachnospirales</taxon>
        <taxon>Lachnospiraceae</taxon>
        <taxon>Maccoyibacter</taxon>
    </lineage>
</organism>
<comment type="caution">
    <text evidence="2">The sequence shown here is derived from an EMBL/GenBank/DDBJ whole genome shotgun (WGS) entry which is preliminary data.</text>
</comment>
<evidence type="ECO:0000313" key="2">
    <source>
        <dbReference type="EMBL" id="MEQ2557863.1"/>
    </source>
</evidence>
<keyword evidence="1" id="KW-1133">Transmembrane helix</keyword>
<feature type="transmembrane region" description="Helical" evidence="1">
    <location>
        <begin position="239"/>
        <end position="263"/>
    </location>
</feature>
<proteinExistence type="predicted"/>
<reference evidence="2 3" key="1">
    <citation type="submission" date="2024-03" db="EMBL/GenBank/DDBJ databases">
        <title>Human intestinal bacterial collection.</title>
        <authorList>
            <person name="Pauvert C."/>
            <person name="Hitch T.C.A."/>
            <person name="Clavel T."/>
        </authorList>
    </citation>
    <scope>NUCLEOTIDE SEQUENCE [LARGE SCALE GENOMIC DNA]</scope>
    <source>
        <strain evidence="2 3">CLA-AA-H185</strain>
    </source>
</reference>
<feature type="transmembrane region" description="Helical" evidence="1">
    <location>
        <begin position="108"/>
        <end position="131"/>
    </location>
</feature>
<feature type="transmembrane region" description="Helical" evidence="1">
    <location>
        <begin position="198"/>
        <end position="219"/>
    </location>
</feature>
<keyword evidence="3" id="KW-1185">Reference proteome</keyword>
<dbReference type="Proteomes" id="UP001454489">
    <property type="component" value="Unassembled WGS sequence"/>
</dbReference>
<feature type="transmembrane region" description="Helical" evidence="1">
    <location>
        <begin position="51"/>
        <end position="79"/>
    </location>
</feature>
<sequence length="270" mass="30574">MLGKLMKHEFKTTSKVILPLYLILVVLTIFARIFAQSLFTAENSNIDSIGFGLFGGLSVILYILGLFAVSIASFIYLLVRFYKNLFGDEGYLMHTLPVTSWELLSSKLLVAFIWNLVESLLIAFSIFCIFANHYVFDAISNYFASFGGFDGMVYYYTGMHTGTFWLSLIAFILVSSFYGLLLPYASICIGQLWQKHRLAGSFLTYFLINILTQIIRTIYVGLTGNEDAITHAQNYIPTATYGFIMVLNLVLSVVFFFLCGYIMKKKVNLE</sequence>